<evidence type="ECO:0000313" key="3">
    <source>
        <dbReference type="Proteomes" id="UP001058330"/>
    </source>
</evidence>
<dbReference type="RefSeq" id="WP_258302734.1">
    <property type="nucleotide sequence ID" value="NZ_CP078063.1"/>
</dbReference>
<reference evidence="2" key="1">
    <citation type="submission" date="2021-07" db="EMBL/GenBank/DDBJ databases">
        <title>Studies on halocins as antimicrobial molecules from haloarchaea.</title>
        <authorList>
            <person name="Kumar S."/>
            <person name="Khare S.K."/>
        </authorList>
    </citation>
    <scope>NUCLEOTIDE SEQUENCE</scope>
    <source>
        <strain evidence="2">NCIM 5678</strain>
    </source>
</reference>
<feature type="region of interest" description="Disordered" evidence="1">
    <location>
        <begin position="222"/>
        <end position="332"/>
    </location>
</feature>
<name>A0ABY5REH2_HALLR</name>
<protein>
    <submittedName>
        <fullName evidence="2">DUF4832 domain-containing protein</fullName>
    </submittedName>
</protein>
<gene>
    <name evidence="2" type="ORF">KU306_02190</name>
</gene>
<evidence type="ECO:0000313" key="2">
    <source>
        <dbReference type="EMBL" id="UVE50721.1"/>
    </source>
</evidence>
<sequence length="353" mass="36866">MSLRSLVSGILVVALLCGGVAPSALGAADYSISTANDIDTPNRTVTIEGDEYEVSSVGQVEKNDTLTVNTEAPSGTEYDIYIYNGDRDIVDTAAVEGDDSETFDTTYFGNPGSYVAALYVDGNIERIQPVVVSAYRVSADLPEQTTVGEDVTVDVSLSKVTEIPDPHSVEVVVSQNDSLVSRVDASETDSLSYEATLSSDLEAGTYDVYAVVRNETTVEGKHELVGISNTQSLTVEESDSETSAPGGGGSDSETSTPDTTTTTQTPAETTQSPTNTTTSPTTSSPSTTETTTTTAPTSTQTPQTTTDDGVLTPNTESATPEQTSTSLPGPWLPALGVLLLGTALAVWTRRDGQ</sequence>
<dbReference type="EMBL" id="CP078063">
    <property type="protein sequence ID" value="UVE50721.1"/>
    <property type="molecule type" value="Genomic_DNA"/>
</dbReference>
<accession>A0ABY5REH2</accession>
<feature type="compositionally biased region" description="Polar residues" evidence="1">
    <location>
        <begin position="312"/>
        <end position="326"/>
    </location>
</feature>
<proteinExistence type="predicted"/>
<keyword evidence="3" id="KW-1185">Reference proteome</keyword>
<feature type="compositionally biased region" description="Low complexity" evidence="1">
    <location>
        <begin position="251"/>
        <end position="306"/>
    </location>
</feature>
<dbReference type="Proteomes" id="UP001058330">
    <property type="component" value="Chromosome"/>
</dbReference>
<organism evidence="2 3">
    <name type="scientific">Haloferax larsenii</name>
    <dbReference type="NCBI Taxonomy" id="302484"/>
    <lineage>
        <taxon>Archaea</taxon>
        <taxon>Methanobacteriati</taxon>
        <taxon>Methanobacteriota</taxon>
        <taxon>Stenosarchaea group</taxon>
        <taxon>Halobacteria</taxon>
        <taxon>Halobacteriales</taxon>
        <taxon>Haloferacaceae</taxon>
        <taxon>Haloferax</taxon>
    </lineage>
</organism>
<evidence type="ECO:0000256" key="1">
    <source>
        <dbReference type="SAM" id="MobiDB-lite"/>
    </source>
</evidence>
<dbReference type="GeneID" id="74527667"/>